<feature type="compositionally biased region" description="Acidic residues" evidence="1">
    <location>
        <begin position="75"/>
        <end position="84"/>
    </location>
</feature>
<reference evidence="2" key="1">
    <citation type="journal article" date="2015" name="Nature">
        <title>Complex archaea that bridge the gap between prokaryotes and eukaryotes.</title>
        <authorList>
            <person name="Spang A."/>
            <person name="Saw J.H."/>
            <person name="Jorgensen S.L."/>
            <person name="Zaremba-Niedzwiedzka K."/>
            <person name="Martijn J."/>
            <person name="Lind A.E."/>
            <person name="van Eijk R."/>
            <person name="Schleper C."/>
            <person name="Guy L."/>
            <person name="Ettema T.J."/>
        </authorList>
    </citation>
    <scope>NUCLEOTIDE SEQUENCE</scope>
</reference>
<feature type="compositionally biased region" description="Basic and acidic residues" evidence="1">
    <location>
        <begin position="85"/>
        <end position="96"/>
    </location>
</feature>
<dbReference type="EMBL" id="LAZR01014239">
    <property type="protein sequence ID" value="KKM18367.1"/>
    <property type="molecule type" value="Genomic_DNA"/>
</dbReference>
<gene>
    <name evidence="2" type="ORF">LCGC14_1666430</name>
</gene>
<sequence length="202" mass="22168">MSSDEMVAEINSAITESLEAEKTVDGDPPEGEENKPEVGEFDVSVAGDLDPEERTDENSAADSDANSERSKGDKESEEGEEAGELADKSESAKTDEVSDQTVSEAVSHGMSVQEARSFKSESQLQHTIDIVKEQNRQVTLDSTDEKQEELTLLKLPELDPEKYDKEVIESFKSLIDEANRNRSELAELRESQGQVSAVSQQA</sequence>
<evidence type="ECO:0000313" key="2">
    <source>
        <dbReference type="EMBL" id="KKM18367.1"/>
    </source>
</evidence>
<feature type="region of interest" description="Disordered" evidence="1">
    <location>
        <begin position="1"/>
        <end position="123"/>
    </location>
</feature>
<dbReference type="AlphaFoldDB" id="A0A0F9HT85"/>
<evidence type="ECO:0000256" key="1">
    <source>
        <dbReference type="SAM" id="MobiDB-lite"/>
    </source>
</evidence>
<protein>
    <submittedName>
        <fullName evidence="2">Uncharacterized protein</fullName>
    </submittedName>
</protein>
<organism evidence="2">
    <name type="scientific">marine sediment metagenome</name>
    <dbReference type="NCBI Taxonomy" id="412755"/>
    <lineage>
        <taxon>unclassified sequences</taxon>
        <taxon>metagenomes</taxon>
        <taxon>ecological metagenomes</taxon>
    </lineage>
</organism>
<proteinExistence type="predicted"/>
<feature type="non-terminal residue" evidence="2">
    <location>
        <position position="202"/>
    </location>
</feature>
<name>A0A0F9HT85_9ZZZZ</name>
<comment type="caution">
    <text evidence="2">The sequence shown here is derived from an EMBL/GenBank/DDBJ whole genome shotgun (WGS) entry which is preliminary data.</text>
</comment>
<accession>A0A0F9HT85</accession>